<dbReference type="GO" id="GO:0003676">
    <property type="term" value="F:nucleic acid binding"/>
    <property type="evidence" value="ECO:0007669"/>
    <property type="project" value="InterPro"/>
</dbReference>
<comment type="caution">
    <text evidence="3">The sequence shown here is derived from an EMBL/GenBank/DDBJ whole genome shotgun (WGS) entry which is preliminary data.</text>
</comment>
<keyword evidence="1" id="KW-0479">Metal-binding</keyword>
<protein>
    <recommendedName>
        <fullName evidence="2">CCHC-type domain-containing protein</fullName>
    </recommendedName>
</protein>
<keyword evidence="1" id="KW-0863">Zinc-finger</keyword>
<dbReference type="SUPFAM" id="SSF57756">
    <property type="entry name" value="Retrovirus zinc finger-like domains"/>
    <property type="match status" value="1"/>
</dbReference>
<dbReference type="Proteomes" id="UP000828251">
    <property type="component" value="Unassembled WGS sequence"/>
</dbReference>
<accession>A0A9D3UXZ3</accession>
<dbReference type="PANTHER" id="PTHR33325">
    <property type="entry name" value="ZINC FINGER, CCHC-TYPE-RELATED"/>
    <property type="match status" value="1"/>
</dbReference>
<evidence type="ECO:0000313" key="3">
    <source>
        <dbReference type="EMBL" id="KAH1064441.1"/>
    </source>
</evidence>
<feature type="non-terminal residue" evidence="3">
    <location>
        <position position="1"/>
    </location>
</feature>
<gene>
    <name evidence="3" type="ORF">J1N35_029428</name>
</gene>
<dbReference type="PANTHER" id="PTHR33325:SF11">
    <property type="entry name" value="COLD SHOCK DOMAIN-CONTAINING PROTEIN 4-LIKE"/>
    <property type="match status" value="1"/>
</dbReference>
<dbReference type="EMBL" id="JAIQCV010000009">
    <property type="protein sequence ID" value="KAH1064441.1"/>
    <property type="molecule type" value="Genomic_DNA"/>
</dbReference>
<sequence>KKNNNEGQERCDQNNPSKIVQNLCYQCGMNGHCSRTCRTPGNLVKLYQLFIKKKKKNMETNFIS</sequence>
<evidence type="ECO:0000256" key="1">
    <source>
        <dbReference type="PROSITE-ProRule" id="PRU00047"/>
    </source>
</evidence>
<proteinExistence type="predicted"/>
<feature type="domain" description="CCHC-type" evidence="2">
    <location>
        <begin position="24"/>
        <end position="38"/>
    </location>
</feature>
<dbReference type="InterPro" id="IPR036875">
    <property type="entry name" value="Znf_CCHC_sf"/>
</dbReference>
<dbReference type="AlphaFoldDB" id="A0A9D3UXZ3"/>
<dbReference type="InterPro" id="IPR001878">
    <property type="entry name" value="Znf_CCHC"/>
</dbReference>
<keyword evidence="1" id="KW-0862">Zinc</keyword>
<organism evidence="3 4">
    <name type="scientific">Gossypium stocksii</name>
    <dbReference type="NCBI Taxonomy" id="47602"/>
    <lineage>
        <taxon>Eukaryota</taxon>
        <taxon>Viridiplantae</taxon>
        <taxon>Streptophyta</taxon>
        <taxon>Embryophyta</taxon>
        <taxon>Tracheophyta</taxon>
        <taxon>Spermatophyta</taxon>
        <taxon>Magnoliopsida</taxon>
        <taxon>eudicotyledons</taxon>
        <taxon>Gunneridae</taxon>
        <taxon>Pentapetalae</taxon>
        <taxon>rosids</taxon>
        <taxon>malvids</taxon>
        <taxon>Malvales</taxon>
        <taxon>Malvaceae</taxon>
        <taxon>Malvoideae</taxon>
        <taxon>Gossypium</taxon>
    </lineage>
</organism>
<keyword evidence="4" id="KW-1185">Reference proteome</keyword>
<evidence type="ECO:0000313" key="4">
    <source>
        <dbReference type="Proteomes" id="UP000828251"/>
    </source>
</evidence>
<name>A0A9D3UXZ3_9ROSI</name>
<dbReference type="GO" id="GO:0008270">
    <property type="term" value="F:zinc ion binding"/>
    <property type="evidence" value="ECO:0007669"/>
    <property type="project" value="UniProtKB-KW"/>
</dbReference>
<dbReference type="PROSITE" id="PS50158">
    <property type="entry name" value="ZF_CCHC"/>
    <property type="match status" value="1"/>
</dbReference>
<evidence type="ECO:0000259" key="2">
    <source>
        <dbReference type="PROSITE" id="PS50158"/>
    </source>
</evidence>
<reference evidence="3 4" key="1">
    <citation type="journal article" date="2021" name="Plant Biotechnol. J.">
        <title>Multi-omics assisted identification of the key and species-specific regulatory components of drought-tolerant mechanisms in Gossypium stocksii.</title>
        <authorList>
            <person name="Yu D."/>
            <person name="Ke L."/>
            <person name="Zhang D."/>
            <person name="Wu Y."/>
            <person name="Sun Y."/>
            <person name="Mei J."/>
            <person name="Sun J."/>
            <person name="Sun Y."/>
        </authorList>
    </citation>
    <scope>NUCLEOTIDE SEQUENCE [LARGE SCALE GENOMIC DNA]</scope>
    <source>
        <strain evidence="4">cv. E1</strain>
        <tissue evidence="3">Leaf</tissue>
    </source>
</reference>